<protein>
    <submittedName>
        <fullName evidence="2">Uncharacterized protein</fullName>
    </submittedName>
</protein>
<evidence type="ECO:0000313" key="2">
    <source>
        <dbReference type="EMBL" id="CAB1441025.1"/>
    </source>
</evidence>
<dbReference type="Proteomes" id="UP001153269">
    <property type="component" value="Unassembled WGS sequence"/>
</dbReference>
<sequence>MALDMDVFGANAFKTERKMQRQYSPEDTTASYNNPLYLHYIDARRQMHFHWDIHFSGAKRRDVGSGWHLCGQEDILLSKEPAGRRNRPPHPPLRLVALMKKYGSSLCPCPPHPVPLADNLPRPPARPPYTLGLLIQGPFRVANEIGLAGLHRAKALCLVSLGETTVALPSEGEGRMGEEEEVRREEEGEERVSGGKGDVGFIVEKENSQQIKTLITVVVKSHSGMFIKRLSPLSPLNPTLLRALNFEGLVNRWRREKIEWGRR</sequence>
<accession>A0A9N7V1Z9</accession>
<organism evidence="2 3">
    <name type="scientific">Pleuronectes platessa</name>
    <name type="common">European plaice</name>
    <dbReference type="NCBI Taxonomy" id="8262"/>
    <lineage>
        <taxon>Eukaryota</taxon>
        <taxon>Metazoa</taxon>
        <taxon>Chordata</taxon>
        <taxon>Craniata</taxon>
        <taxon>Vertebrata</taxon>
        <taxon>Euteleostomi</taxon>
        <taxon>Actinopterygii</taxon>
        <taxon>Neopterygii</taxon>
        <taxon>Teleostei</taxon>
        <taxon>Neoteleostei</taxon>
        <taxon>Acanthomorphata</taxon>
        <taxon>Carangaria</taxon>
        <taxon>Pleuronectiformes</taxon>
        <taxon>Pleuronectoidei</taxon>
        <taxon>Pleuronectidae</taxon>
        <taxon>Pleuronectes</taxon>
    </lineage>
</organism>
<dbReference type="EMBL" id="CADEAL010002557">
    <property type="protein sequence ID" value="CAB1441025.1"/>
    <property type="molecule type" value="Genomic_DNA"/>
</dbReference>
<dbReference type="AlphaFoldDB" id="A0A9N7V1Z9"/>
<comment type="caution">
    <text evidence="2">The sequence shown here is derived from an EMBL/GenBank/DDBJ whole genome shotgun (WGS) entry which is preliminary data.</text>
</comment>
<feature type="region of interest" description="Disordered" evidence="1">
    <location>
        <begin position="171"/>
        <end position="196"/>
    </location>
</feature>
<reference evidence="2" key="1">
    <citation type="submission" date="2020-03" db="EMBL/GenBank/DDBJ databases">
        <authorList>
            <person name="Weist P."/>
        </authorList>
    </citation>
    <scope>NUCLEOTIDE SEQUENCE</scope>
</reference>
<keyword evidence="3" id="KW-1185">Reference proteome</keyword>
<feature type="compositionally biased region" description="Basic and acidic residues" evidence="1">
    <location>
        <begin position="172"/>
        <end position="193"/>
    </location>
</feature>
<name>A0A9N7V1Z9_PLEPL</name>
<evidence type="ECO:0000313" key="3">
    <source>
        <dbReference type="Proteomes" id="UP001153269"/>
    </source>
</evidence>
<evidence type="ECO:0000256" key="1">
    <source>
        <dbReference type="SAM" id="MobiDB-lite"/>
    </source>
</evidence>
<gene>
    <name evidence="2" type="ORF">PLEPLA_LOCUS28815</name>
</gene>
<proteinExistence type="predicted"/>